<evidence type="ECO:0000256" key="1">
    <source>
        <dbReference type="SAM" id="SignalP"/>
    </source>
</evidence>
<dbReference type="PROSITE" id="PS51257">
    <property type="entry name" value="PROKAR_LIPOPROTEIN"/>
    <property type="match status" value="1"/>
</dbReference>
<proteinExistence type="predicted"/>
<evidence type="ECO:0000313" key="3">
    <source>
        <dbReference type="Proteomes" id="UP000013261"/>
    </source>
</evidence>
<keyword evidence="3" id="KW-1185">Reference proteome</keyword>
<dbReference type="Proteomes" id="UP000013261">
    <property type="component" value="Unassembled WGS sequence"/>
</dbReference>
<keyword evidence="1" id="KW-0732">Signal</keyword>
<dbReference type="eggNOG" id="ENOG5032N5V">
    <property type="taxonomic scope" value="Bacteria"/>
</dbReference>
<dbReference type="EMBL" id="APRL01000013">
    <property type="protein sequence ID" value="ENW92613.1"/>
    <property type="molecule type" value="Genomic_DNA"/>
</dbReference>
<organism evidence="2 3">
    <name type="scientific">Acinetobacter dispersus</name>
    <dbReference type="NCBI Taxonomy" id="70348"/>
    <lineage>
        <taxon>Bacteria</taxon>
        <taxon>Pseudomonadati</taxon>
        <taxon>Pseudomonadota</taxon>
        <taxon>Gammaproteobacteria</taxon>
        <taxon>Moraxellales</taxon>
        <taxon>Moraxellaceae</taxon>
        <taxon>Acinetobacter</taxon>
    </lineage>
</organism>
<dbReference type="PATRIC" id="fig|1217703.3.peg.2481"/>
<dbReference type="HOGENOM" id="CLU_069987_0_0_6"/>
<reference evidence="2 3" key="1">
    <citation type="submission" date="2013-02" db="EMBL/GenBank/DDBJ databases">
        <title>The Genome Sequence of Acinetobacter sp. ANC 4105.</title>
        <authorList>
            <consortium name="The Broad Institute Genome Sequencing Platform"/>
            <consortium name="The Broad Institute Genome Sequencing Center for Infectious Disease"/>
            <person name="Cerqueira G."/>
            <person name="Feldgarden M."/>
            <person name="Courvalin P."/>
            <person name="Perichon B."/>
            <person name="Grillot-Courvalin C."/>
            <person name="Clermont D."/>
            <person name="Rocha E."/>
            <person name="Yoon E.-J."/>
            <person name="Nemec A."/>
            <person name="Walker B."/>
            <person name="Young S.K."/>
            <person name="Zeng Q."/>
            <person name="Gargeya S."/>
            <person name="Fitzgerald M."/>
            <person name="Haas B."/>
            <person name="Abouelleil A."/>
            <person name="Alvarado L."/>
            <person name="Arachchi H.M."/>
            <person name="Berlin A.M."/>
            <person name="Chapman S.B."/>
            <person name="Dewar J."/>
            <person name="Goldberg J."/>
            <person name="Griggs A."/>
            <person name="Gujja S."/>
            <person name="Hansen M."/>
            <person name="Howarth C."/>
            <person name="Imamovic A."/>
            <person name="Larimer J."/>
            <person name="McCowan C."/>
            <person name="Murphy C."/>
            <person name="Neiman D."/>
            <person name="Pearson M."/>
            <person name="Priest M."/>
            <person name="Roberts A."/>
            <person name="Saif S."/>
            <person name="Shea T."/>
            <person name="Sisk P."/>
            <person name="Sykes S."/>
            <person name="Wortman J."/>
            <person name="Nusbaum C."/>
            <person name="Birren B."/>
        </authorList>
    </citation>
    <scope>NUCLEOTIDE SEQUENCE [LARGE SCALE GENOMIC DNA]</scope>
    <source>
        <strain evidence="2 3">ANC 4105</strain>
    </source>
</reference>
<name>N9L8I8_9GAMM</name>
<feature type="signal peptide" evidence="1">
    <location>
        <begin position="1"/>
        <end position="21"/>
    </location>
</feature>
<evidence type="ECO:0008006" key="4">
    <source>
        <dbReference type="Google" id="ProtNLM"/>
    </source>
</evidence>
<sequence>MKINFKKSGFLIISTSMVLTACGGGSNQSNEPKVEENQVQEDALYQVYYQRPNISWNTIDDFFEITKYSIKNDEIFFAKSNNKPLENRIFTETKILEKGTLQPNKLKKISATQWSYERTPELKQTLKFELVSLVGENIFDRILPGYRNNLNLTSGLNGRVGHSLIAFDQNYKDSVFPKDSYCYRLKETEWNQAYISQLSEFGDTLFTKEREKVVSEYDNLSNSPYFNKADHHLVWGKWHGYDWMFLLNNINIVDSLGILGNVDNKSASVLLTQSMPWKVDNSLTYERNLLKILETGNSDSPLGKEILLDQKLRVDNLEKGCFAFNSQAINAIKKLNLINWKQGDSSDIGQFLGTRTWTSTIGD</sequence>
<dbReference type="RefSeq" id="WP_005189797.1">
    <property type="nucleotide sequence ID" value="NZ_KB850050.1"/>
</dbReference>
<gene>
    <name evidence="2" type="ORF">F904_02554</name>
</gene>
<evidence type="ECO:0000313" key="2">
    <source>
        <dbReference type="EMBL" id="ENW92613.1"/>
    </source>
</evidence>
<dbReference type="AlphaFoldDB" id="N9L8I8"/>
<accession>N9L8I8</accession>
<dbReference type="OrthoDB" id="6712395at2"/>
<comment type="caution">
    <text evidence="2">The sequence shown here is derived from an EMBL/GenBank/DDBJ whole genome shotgun (WGS) entry which is preliminary data.</text>
</comment>
<protein>
    <recommendedName>
        <fullName evidence="4">Lipoprotein</fullName>
    </recommendedName>
</protein>
<feature type="chain" id="PRO_5004145408" description="Lipoprotein" evidence="1">
    <location>
        <begin position="22"/>
        <end position="363"/>
    </location>
</feature>